<sequence>MIYSIWTFILKTLQKKLKKSILQKGRKELKNVWIFNHYAIPPKVGGITRHFDFAKQLVQRGYSVTIFASSFDHKQRVEMLEKGKKFKMEKYDKVRFVWIKTFPYKKNDIKRLLNIFSYAKNLYFIARKFERPDVILASSFHPLAWIVGYLLSKKFKCKFIAEVRDLWPQSGIDLGAFKEGSLIVRLLRKLEKFIYTKADYVMTVLPKADQYIESLGIDKNKIVHIPNGCDIERFDSLRNSISEEVSNILREHEGYFKACYLGALGQANAMETIIEAAKIVQENAGDSIHFLIIGDGPEKEKLQNMAKEFELKNVFFYPPIAKLSVPALLEHVDVTLVSMHNLKVYRFGISLNKLFDYLCAAKPIVFAGNVVNDIVKESGAGISCQAYDSKAFAQAILRFCAMSKEEREEIGKRGREYVQKYHDIRMLATRLEKIL</sequence>
<reference evidence="3 4" key="1">
    <citation type="journal article" date="2010" name="J. Bacteriol.">
        <title>Complete genome sequence of the cellulolytic thermophile Caldicellulosiruptor obsidiansis OB47T.</title>
        <authorList>
            <person name="Elkins J.G."/>
            <person name="Lochner A."/>
            <person name="Hamilton-Brehm S.D."/>
            <person name="Davenport K.W."/>
            <person name="Podar M."/>
            <person name="Brown S.D."/>
            <person name="Land M.L."/>
            <person name="Hauser L.J."/>
            <person name="Klingeman D.M."/>
            <person name="Raman B."/>
            <person name="Goodwin L.A."/>
            <person name="Tapia R."/>
            <person name="Meincke L.J."/>
            <person name="Detter J.C."/>
            <person name="Bruce D.C."/>
            <person name="Han C.S."/>
            <person name="Palumbo A.V."/>
            <person name="Cottingham R.W."/>
            <person name="Keller M."/>
            <person name="Graham D.E."/>
        </authorList>
    </citation>
    <scope>NUCLEOTIDE SEQUENCE [LARGE SCALE GENOMIC DNA]</scope>
    <source>
        <strain evidence="4">ATCC BAA-2073 / strain OB47</strain>
    </source>
</reference>
<feature type="domain" description="Glycosyl transferase family 1" evidence="1">
    <location>
        <begin position="243"/>
        <end position="416"/>
    </location>
</feature>
<accession>D9TIB7</accession>
<protein>
    <submittedName>
        <fullName evidence="3">Glycosyl transferase group 1</fullName>
    </submittedName>
</protein>
<name>D9TIB7_CALOO</name>
<evidence type="ECO:0000313" key="4">
    <source>
        <dbReference type="Proteomes" id="UP000000347"/>
    </source>
</evidence>
<feature type="domain" description="Glycosyltransferase subfamily 4-like N-terminal" evidence="2">
    <location>
        <begin position="44"/>
        <end position="233"/>
    </location>
</feature>
<dbReference type="Pfam" id="PF13439">
    <property type="entry name" value="Glyco_transf_4"/>
    <property type="match status" value="1"/>
</dbReference>
<evidence type="ECO:0000259" key="1">
    <source>
        <dbReference type="Pfam" id="PF00534"/>
    </source>
</evidence>
<dbReference type="AlphaFoldDB" id="D9TIB7"/>
<dbReference type="PANTHER" id="PTHR12526">
    <property type="entry name" value="GLYCOSYLTRANSFERASE"/>
    <property type="match status" value="1"/>
</dbReference>
<dbReference type="STRING" id="608506.COB47_0416"/>
<dbReference type="EMBL" id="CP002164">
    <property type="protein sequence ID" value="ADL41749.1"/>
    <property type="molecule type" value="Genomic_DNA"/>
</dbReference>
<dbReference type="Gene3D" id="3.40.50.2000">
    <property type="entry name" value="Glycogen Phosphorylase B"/>
    <property type="match status" value="2"/>
</dbReference>
<dbReference type="InterPro" id="IPR001296">
    <property type="entry name" value="Glyco_trans_1"/>
</dbReference>
<dbReference type="InterPro" id="IPR028098">
    <property type="entry name" value="Glyco_trans_4-like_N"/>
</dbReference>
<evidence type="ECO:0000259" key="2">
    <source>
        <dbReference type="Pfam" id="PF13439"/>
    </source>
</evidence>
<dbReference type="KEGG" id="cob:COB47_0416"/>
<gene>
    <name evidence="3" type="ordered locus">COB47_0416</name>
</gene>
<dbReference type="SUPFAM" id="SSF53756">
    <property type="entry name" value="UDP-Glycosyltransferase/glycogen phosphorylase"/>
    <property type="match status" value="1"/>
</dbReference>
<dbReference type="Pfam" id="PF00534">
    <property type="entry name" value="Glycos_transf_1"/>
    <property type="match status" value="1"/>
</dbReference>
<keyword evidence="4" id="KW-1185">Reference proteome</keyword>
<dbReference type="CDD" id="cd03794">
    <property type="entry name" value="GT4_WbuB-like"/>
    <property type="match status" value="1"/>
</dbReference>
<dbReference type="eggNOG" id="COG0438">
    <property type="taxonomic scope" value="Bacteria"/>
</dbReference>
<dbReference type="Proteomes" id="UP000000347">
    <property type="component" value="Chromosome"/>
</dbReference>
<dbReference type="PANTHER" id="PTHR12526:SF622">
    <property type="entry name" value="GLYCOSYLTRANSFERASE (GROUP I)"/>
    <property type="match status" value="1"/>
</dbReference>
<organism evidence="3 4">
    <name type="scientific">Caldicellulosiruptor obsidiansis (strain ATCC BAA-2073 / JCM 16842 / OB47)</name>
    <dbReference type="NCBI Taxonomy" id="608506"/>
    <lineage>
        <taxon>Bacteria</taxon>
        <taxon>Bacillati</taxon>
        <taxon>Bacillota</taxon>
        <taxon>Bacillota incertae sedis</taxon>
        <taxon>Caldicellulosiruptorales</taxon>
        <taxon>Caldicellulosiruptoraceae</taxon>
        <taxon>Caldicellulosiruptor</taxon>
    </lineage>
</organism>
<dbReference type="HOGENOM" id="CLU_009583_11_2_9"/>
<proteinExistence type="predicted"/>
<evidence type="ECO:0000313" key="3">
    <source>
        <dbReference type="EMBL" id="ADL41749.1"/>
    </source>
</evidence>
<keyword evidence="3" id="KW-0808">Transferase</keyword>
<dbReference type="GO" id="GO:0016757">
    <property type="term" value="F:glycosyltransferase activity"/>
    <property type="evidence" value="ECO:0007669"/>
    <property type="project" value="InterPro"/>
</dbReference>
<dbReference type="CAZy" id="GT4">
    <property type="family name" value="Glycosyltransferase Family 4"/>
</dbReference>